<evidence type="ECO:0000313" key="1">
    <source>
        <dbReference type="EMBL" id="SVA03858.1"/>
    </source>
</evidence>
<name>A0A381SKR6_9ZZZZ</name>
<organism evidence="1">
    <name type="scientific">marine metagenome</name>
    <dbReference type="NCBI Taxonomy" id="408172"/>
    <lineage>
        <taxon>unclassified sequences</taxon>
        <taxon>metagenomes</taxon>
        <taxon>ecological metagenomes</taxon>
    </lineage>
</organism>
<gene>
    <name evidence="1" type="ORF">METZ01_LOCUS56712</name>
</gene>
<dbReference type="AlphaFoldDB" id="A0A381SKR6"/>
<sequence>MINFTRKLLLVQFVFALCLTTAAAEEEAIFWKDRQISQLEQLTPSLVESVQSMQKKISSVAISSISYGDALPSSFRKVATARLQQTLTSLIKLKVSVCESCSQIRTDISGSFLKISRGIADDKYRREIAKELEVEGFLDIAVFTSEGEQLSISLNAYEAKGGEIVFSKIVTGTPPKSGSYIHVFYGKMSVPITFTSSTSGSVVTVEHQSRVLGGEKMVRLTDDWSFTGGGAMLSDDNSNLTDKYESSITGFLIDGTISYDVFNFGGEQVSFSLLGGLGMMTVTPFNNPSYFKTGFSFSVAEQLTLNYHYMAMLTTDESATASGASIISIGWKF</sequence>
<accession>A0A381SKR6</accession>
<proteinExistence type="predicted"/>
<protein>
    <submittedName>
        <fullName evidence="1">Uncharacterized protein</fullName>
    </submittedName>
</protein>
<reference evidence="1" key="1">
    <citation type="submission" date="2018-05" db="EMBL/GenBank/DDBJ databases">
        <authorList>
            <person name="Lanie J.A."/>
            <person name="Ng W.-L."/>
            <person name="Kazmierczak K.M."/>
            <person name="Andrzejewski T.M."/>
            <person name="Davidsen T.M."/>
            <person name="Wayne K.J."/>
            <person name="Tettelin H."/>
            <person name="Glass J.I."/>
            <person name="Rusch D."/>
            <person name="Podicherti R."/>
            <person name="Tsui H.-C.T."/>
            <person name="Winkler M.E."/>
        </authorList>
    </citation>
    <scope>NUCLEOTIDE SEQUENCE</scope>
</reference>
<dbReference type="EMBL" id="UINC01003159">
    <property type="protein sequence ID" value="SVA03858.1"/>
    <property type="molecule type" value="Genomic_DNA"/>
</dbReference>